<keyword evidence="14" id="KW-1185">Reference proteome</keyword>
<dbReference type="InterPro" id="IPR039426">
    <property type="entry name" value="TonB-dep_rcpt-like"/>
</dbReference>
<dbReference type="EMBL" id="JAAGSC010000044">
    <property type="protein sequence ID" value="NDY96823.1"/>
    <property type="molecule type" value="Genomic_DNA"/>
</dbReference>
<dbReference type="PANTHER" id="PTHR30069">
    <property type="entry name" value="TONB-DEPENDENT OUTER MEMBRANE RECEPTOR"/>
    <property type="match status" value="1"/>
</dbReference>
<evidence type="ECO:0000256" key="3">
    <source>
        <dbReference type="ARBA" id="ARBA00022452"/>
    </source>
</evidence>
<dbReference type="PANTHER" id="PTHR30069:SF42">
    <property type="entry name" value="FERRIC AEROBACTIN RECEPTOR"/>
    <property type="match status" value="1"/>
</dbReference>
<keyword evidence="3 8" id="KW-1134">Transmembrane beta strand</keyword>
<reference evidence="13 14" key="1">
    <citation type="submission" date="2020-02" db="EMBL/GenBank/DDBJ databases">
        <authorList>
            <person name="Zhang X.-Y."/>
        </authorList>
    </citation>
    <scope>NUCLEOTIDE SEQUENCE [LARGE SCALE GENOMIC DNA]</scope>
    <source>
        <strain evidence="13 14">C33</strain>
    </source>
</reference>
<evidence type="ECO:0000256" key="8">
    <source>
        <dbReference type="PROSITE-ProRule" id="PRU01360"/>
    </source>
</evidence>
<protein>
    <submittedName>
        <fullName evidence="13">TonB-dependent receptor</fullName>
    </submittedName>
</protein>
<keyword evidence="13" id="KW-0675">Receptor</keyword>
<evidence type="ECO:0000256" key="6">
    <source>
        <dbReference type="ARBA" id="ARBA00023136"/>
    </source>
</evidence>
<keyword evidence="2 8" id="KW-0813">Transport</keyword>
<gene>
    <name evidence="13" type="ORF">G3I74_13905</name>
</gene>
<keyword evidence="5 9" id="KW-0798">TonB box</keyword>
<keyword evidence="4 8" id="KW-0812">Transmembrane</keyword>
<organism evidence="13 14">
    <name type="scientific">Wenzhouxiangella limi</name>
    <dbReference type="NCBI Taxonomy" id="2707351"/>
    <lineage>
        <taxon>Bacteria</taxon>
        <taxon>Pseudomonadati</taxon>
        <taxon>Pseudomonadota</taxon>
        <taxon>Gammaproteobacteria</taxon>
        <taxon>Chromatiales</taxon>
        <taxon>Wenzhouxiangellaceae</taxon>
        <taxon>Wenzhouxiangella</taxon>
    </lineage>
</organism>
<dbReference type="GO" id="GO:0044718">
    <property type="term" value="P:siderophore transmembrane transport"/>
    <property type="evidence" value="ECO:0007669"/>
    <property type="project" value="TreeGrafter"/>
</dbReference>
<dbReference type="Gene3D" id="2.170.130.10">
    <property type="entry name" value="TonB-dependent receptor, plug domain"/>
    <property type="match status" value="1"/>
</dbReference>
<evidence type="ECO:0000256" key="1">
    <source>
        <dbReference type="ARBA" id="ARBA00004571"/>
    </source>
</evidence>
<evidence type="ECO:0000256" key="2">
    <source>
        <dbReference type="ARBA" id="ARBA00022448"/>
    </source>
</evidence>
<dbReference type="AlphaFoldDB" id="A0A845UYA7"/>
<dbReference type="SUPFAM" id="SSF56935">
    <property type="entry name" value="Porins"/>
    <property type="match status" value="1"/>
</dbReference>
<evidence type="ECO:0000256" key="7">
    <source>
        <dbReference type="ARBA" id="ARBA00023237"/>
    </source>
</evidence>
<dbReference type="InterPro" id="IPR037066">
    <property type="entry name" value="Plug_dom_sf"/>
</dbReference>
<sequence>MNFERLEKLVLITSLFCCSAFPFAIAAAQDQDADDAAAGQASAFGDDEAEMDRITVQAPMSRLPASLDTFPGSVTRIDSAEIEAGQALQNDAGSLLTLLVPGMGEAARGSASNFEQTIRGRKAAVLIDGVPISTPLRDGRHDVRSLSLSALDSVEVIRGASALYGNGGVGGVINYVTRQPREQGLRWTTRVGTEVSLTEPGDSLAPFVQQSVAGRQDNLDFVGDAFFQRTNSLFDADGDRIRPSPQGQGGVADSDIVSLFGKVGRSFGPQRLEASALYFRKEQDSDFNRIVLGDPAAGIKTRVERGELPAGASEPSDENLVLQASWSHEDVLGSALRLQGFYQSLENVFDYFPAFFPGGGQSAIDSTKYGARLDITTALDFSAGPSGELLWGLDLLSDETAQPLVDGRIWAPGIEQDSAAVFAQARLELTDRLGVSGGIRHEQIDVSFPSFQALFSGDQVDAGETDYDTTTVNAGLSFRLADPLVAFAGYSEGFSVAEVGAILRQAGEETDFGLAQLEASKVRNREIGLRWHGDDFHASIAAFETRSSLGTTITSDLRVARQKEETWGIEVTAEGRLSERLRVSGSVSWIDGDRDADGDGSLDRPLPSNVIPPVKVVGVLDYDLSAVWAARLQARYSGSRDPFDQVLAFGESPIDAYTLVDASVSANLAQLGRLTLGINNLFNKDYFPLASQLFDCCADRFSAGPGRSARIAWTMEY</sequence>
<dbReference type="CDD" id="cd01347">
    <property type="entry name" value="ligand_gated_channel"/>
    <property type="match status" value="1"/>
</dbReference>
<feature type="chain" id="PRO_5032873807" evidence="10">
    <location>
        <begin position="27"/>
        <end position="717"/>
    </location>
</feature>
<dbReference type="Pfam" id="PF00593">
    <property type="entry name" value="TonB_dep_Rec_b-barrel"/>
    <property type="match status" value="1"/>
</dbReference>
<keyword evidence="10" id="KW-0732">Signal</keyword>
<keyword evidence="6 8" id="KW-0472">Membrane</keyword>
<dbReference type="InterPro" id="IPR000531">
    <property type="entry name" value="Beta-barrel_TonB"/>
</dbReference>
<name>A0A845UYA7_9GAMM</name>
<comment type="similarity">
    <text evidence="8 9">Belongs to the TonB-dependent receptor family.</text>
</comment>
<dbReference type="Gene3D" id="2.40.170.20">
    <property type="entry name" value="TonB-dependent receptor, beta-barrel domain"/>
    <property type="match status" value="1"/>
</dbReference>
<dbReference type="Pfam" id="PF07715">
    <property type="entry name" value="Plug"/>
    <property type="match status" value="1"/>
</dbReference>
<feature type="domain" description="TonB-dependent receptor plug" evidence="12">
    <location>
        <begin position="69"/>
        <end position="172"/>
    </location>
</feature>
<dbReference type="Proteomes" id="UP000484885">
    <property type="component" value="Unassembled WGS sequence"/>
</dbReference>
<evidence type="ECO:0000259" key="11">
    <source>
        <dbReference type="Pfam" id="PF00593"/>
    </source>
</evidence>
<keyword evidence="7 8" id="KW-0998">Cell outer membrane</keyword>
<dbReference type="GO" id="GO:0015344">
    <property type="term" value="F:siderophore uptake transmembrane transporter activity"/>
    <property type="evidence" value="ECO:0007669"/>
    <property type="project" value="TreeGrafter"/>
</dbReference>
<feature type="signal peptide" evidence="10">
    <location>
        <begin position="1"/>
        <end position="26"/>
    </location>
</feature>
<dbReference type="GO" id="GO:0009279">
    <property type="term" value="C:cell outer membrane"/>
    <property type="evidence" value="ECO:0007669"/>
    <property type="project" value="UniProtKB-SubCell"/>
</dbReference>
<dbReference type="InterPro" id="IPR036942">
    <property type="entry name" value="Beta-barrel_TonB_sf"/>
</dbReference>
<comment type="caution">
    <text evidence="13">The sequence shown here is derived from an EMBL/GenBank/DDBJ whole genome shotgun (WGS) entry which is preliminary data.</text>
</comment>
<accession>A0A845UYA7</accession>
<dbReference type="InterPro" id="IPR012910">
    <property type="entry name" value="Plug_dom"/>
</dbReference>
<evidence type="ECO:0000256" key="9">
    <source>
        <dbReference type="RuleBase" id="RU003357"/>
    </source>
</evidence>
<feature type="domain" description="TonB-dependent receptor-like beta-barrel" evidence="11">
    <location>
        <begin position="307"/>
        <end position="681"/>
    </location>
</feature>
<evidence type="ECO:0000256" key="5">
    <source>
        <dbReference type="ARBA" id="ARBA00023077"/>
    </source>
</evidence>
<evidence type="ECO:0000256" key="10">
    <source>
        <dbReference type="SAM" id="SignalP"/>
    </source>
</evidence>
<evidence type="ECO:0000259" key="12">
    <source>
        <dbReference type="Pfam" id="PF07715"/>
    </source>
</evidence>
<dbReference type="PROSITE" id="PS52016">
    <property type="entry name" value="TONB_DEPENDENT_REC_3"/>
    <property type="match status" value="1"/>
</dbReference>
<dbReference type="RefSeq" id="WP_164212214.1">
    <property type="nucleotide sequence ID" value="NZ_JAAGSC010000044.1"/>
</dbReference>
<comment type="subcellular location">
    <subcellularLocation>
        <location evidence="1 8">Cell outer membrane</location>
        <topology evidence="1 8">Multi-pass membrane protein</topology>
    </subcellularLocation>
</comment>
<evidence type="ECO:0000256" key="4">
    <source>
        <dbReference type="ARBA" id="ARBA00022692"/>
    </source>
</evidence>
<evidence type="ECO:0000313" key="13">
    <source>
        <dbReference type="EMBL" id="NDY96823.1"/>
    </source>
</evidence>
<proteinExistence type="inferred from homology"/>
<evidence type="ECO:0000313" key="14">
    <source>
        <dbReference type="Proteomes" id="UP000484885"/>
    </source>
</evidence>